<keyword evidence="2" id="KW-0472">Membrane</keyword>
<reference evidence="3" key="1">
    <citation type="submission" date="2023-03" db="EMBL/GenBank/DDBJ databases">
        <title>Amycolatopsis taiwanensis NBRC 103393.</title>
        <authorList>
            <person name="Ichikawa N."/>
            <person name="Sato H."/>
            <person name="Tonouchi N."/>
        </authorList>
    </citation>
    <scope>NUCLEOTIDE SEQUENCE</scope>
    <source>
        <strain evidence="3">NBRC 103393</strain>
    </source>
</reference>
<name>A0A9W6R4K8_9PSEU</name>
<dbReference type="Proteomes" id="UP001165136">
    <property type="component" value="Unassembled WGS sequence"/>
</dbReference>
<sequence>MDERDLSTLFQAAPGDPPPPTFDLSDVTAASARARARRRSALVTAAACVVLALAGFGVSRIPFTGSSTSQVAGQAPAAAPHVPSPLQGSDRNGQAGPRAEGASGCDQVDSELATALAGELRGTGRGDAQPGRVCPTGSRSAAFRVVDGDRHGLVSVVLALPGSAVPLESGDAMAQAPAAGSGSIIVYSTPDLASDPPLLADLDRIARALAARF</sequence>
<organism evidence="3 4">
    <name type="scientific">Amycolatopsis taiwanensis</name>
    <dbReference type="NCBI Taxonomy" id="342230"/>
    <lineage>
        <taxon>Bacteria</taxon>
        <taxon>Bacillati</taxon>
        <taxon>Actinomycetota</taxon>
        <taxon>Actinomycetes</taxon>
        <taxon>Pseudonocardiales</taxon>
        <taxon>Pseudonocardiaceae</taxon>
        <taxon>Amycolatopsis</taxon>
    </lineage>
</organism>
<accession>A0A9W6R4K8</accession>
<evidence type="ECO:0000256" key="2">
    <source>
        <dbReference type="SAM" id="Phobius"/>
    </source>
</evidence>
<evidence type="ECO:0000313" key="3">
    <source>
        <dbReference type="EMBL" id="GLY67375.1"/>
    </source>
</evidence>
<feature type="transmembrane region" description="Helical" evidence="2">
    <location>
        <begin position="41"/>
        <end position="59"/>
    </location>
</feature>
<evidence type="ECO:0000313" key="4">
    <source>
        <dbReference type="Proteomes" id="UP001165136"/>
    </source>
</evidence>
<comment type="caution">
    <text evidence="3">The sequence shown here is derived from an EMBL/GenBank/DDBJ whole genome shotgun (WGS) entry which is preliminary data.</text>
</comment>
<keyword evidence="2" id="KW-0812">Transmembrane</keyword>
<dbReference type="EMBL" id="BSTI01000008">
    <property type="protein sequence ID" value="GLY67375.1"/>
    <property type="molecule type" value="Genomic_DNA"/>
</dbReference>
<dbReference type="RefSeq" id="WP_285487776.1">
    <property type="nucleotide sequence ID" value="NZ_BSTI01000008.1"/>
</dbReference>
<protein>
    <submittedName>
        <fullName evidence="3">Uncharacterized protein</fullName>
    </submittedName>
</protein>
<feature type="region of interest" description="Disordered" evidence="1">
    <location>
        <begin position="67"/>
        <end position="107"/>
    </location>
</feature>
<evidence type="ECO:0000256" key="1">
    <source>
        <dbReference type="SAM" id="MobiDB-lite"/>
    </source>
</evidence>
<proteinExistence type="predicted"/>
<dbReference type="AlphaFoldDB" id="A0A9W6R4K8"/>
<keyword evidence="2" id="KW-1133">Transmembrane helix</keyword>
<feature type="region of interest" description="Disordered" evidence="1">
    <location>
        <begin position="1"/>
        <end position="21"/>
    </location>
</feature>
<gene>
    <name evidence="3" type="ORF">Atai01_39940</name>
</gene>
<keyword evidence="4" id="KW-1185">Reference proteome</keyword>